<gene>
    <name evidence="2" type="ORF">GCM10023189_60860</name>
</gene>
<sequence length="253" mass="29625">MKDFNHSVTHYFKQEAEQSIHYLSIDCVVFGFHEGRIRVLLLRWKGTSEWSLPGGFIRKAESVDAAAVRILRERTGLQQIFLQQFHIFGDAVRYNQEDTWQRIGLPVDLSKWSERTISLGYYALVEYAEVTPRPDLLTDACDWWSLEDLPNLLFDHNRIIAVALENLRRQLPYQPVSHLLPETFTMPELQRLYETILGRPLDARNFYKKVQASGILQRTDERRKGTPYKSPYLYRFDPGVYPEVVREGSLSFP</sequence>
<dbReference type="InterPro" id="IPR036388">
    <property type="entry name" value="WH-like_DNA-bd_sf"/>
</dbReference>
<protein>
    <submittedName>
        <fullName evidence="2">NUDIX domain-containing protein</fullName>
    </submittedName>
</protein>
<dbReference type="SUPFAM" id="SSF46785">
    <property type="entry name" value="Winged helix' DNA-binding domain"/>
    <property type="match status" value="1"/>
</dbReference>
<dbReference type="PROSITE" id="PS51462">
    <property type="entry name" value="NUDIX"/>
    <property type="match status" value="1"/>
</dbReference>
<evidence type="ECO:0000259" key="1">
    <source>
        <dbReference type="PROSITE" id="PS51462"/>
    </source>
</evidence>
<reference evidence="3" key="1">
    <citation type="journal article" date="2019" name="Int. J. Syst. Evol. Microbiol.">
        <title>The Global Catalogue of Microorganisms (GCM) 10K type strain sequencing project: providing services to taxonomists for standard genome sequencing and annotation.</title>
        <authorList>
            <consortium name="The Broad Institute Genomics Platform"/>
            <consortium name="The Broad Institute Genome Sequencing Center for Infectious Disease"/>
            <person name="Wu L."/>
            <person name="Ma J."/>
        </authorList>
    </citation>
    <scope>NUCLEOTIDE SEQUENCE [LARGE SCALE GENOMIC DNA]</scope>
    <source>
        <strain evidence="3">JCM 17927</strain>
    </source>
</reference>
<comment type="caution">
    <text evidence="2">The sequence shown here is derived from an EMBL/GenBank/DDBJ whole genome shotgun (WGS) entry which is preliminary data.</text>
</comment>
<dbReference type="RefSeq" id="WP_345250375.1">
    <property type="nucleotide sequence ID" value="NZ_BAABHD010000084.1"/>
</dbReference>
<name>A0ABP8NTX8_9BACT</name>
<dbReference type="Proteomes" id="UP001501175">
    <property type="component" value="Unassembled WGS sequence"/>
</dbReference>
<dbReference type="InterPro" id="IPR000086">
    <property type="entry name" value="NUDIX_hydrolase_dom"/>
</dbReference>
<dbReference type="Gene3D" id="3.90.79.10">
    <property type="entry name" value="Nucleoside Triphosphate Pyrophosphohydrolase"/>
    <property type="match status" value="1"/>
</dbReference>
<evidence type="ECO:0000313" key="3">
    <source>
        <dbReference type="Proteomes" id="UP001501175"/>
    </source>
</evidence>
<dbReference type="InterPro" id="IPR015797">
    <property type="entry name" value="NUDIX_hydrolase-like_dom_sf"/>
</dbReference>
<dbReference type="Pfam" id="PF00293">
    <property type="entry name" value="NUDIX"/>
    <property type="match status" value="1"/>
</dbReference>
<proteinExistence type="predicted"/>
<dbReference type="EMBL" id="BAABHD010000084">
    <property type="protein sequence ID" value="GAA4471056.1"/>
    <property type="molecule type" value="Genomic_DNA"/>
</dbReference>
<keyword evidence="3" id="KW-1185">Reference proteome</keyword>
<organism evidence="2 3">
    <name type="scientific">Nibrella saemangeumensis</name>
    <dbReference type="NCBI Taxonomy" id="1084526"/>
    <lineage>
        <taxon>Bacteria</taxon>
        <taxon>Pseudomonadati</taxon>
        <taxon>Bacteroidota</taxon>
        <taxon>Cytophagia</taxon>
        <taxon>Cytophagales</taxon>
        <taxon>Spirosomataceae</taxon>
        <taxon>Nibrella</taxon>
    </lineage>
</organism>
<dbReference type="Gene3D" id="1.10.10.10">
    <property type="entry name" value="Winged helix-like DNA-binding domain superfamily/Winged helix DNA-binding domain"/>
    <property type="match status" value="1"/>
</dbReference>
<dbReference type="InterPro" id="IPR036390">
    <property type="entry name" value="WH_DNA-bd_sf"/>
</dbReference>
<dbReference type="Pfam" id="PF21906">
    <property type="entry name" value="WHD_NrtR"/>
    <property type="match status" value="1"/>
</dbReference>
<evidence type="ECO:0000313" key="2">
    <source>
        <dbReference type="EMBL" id="GAA4471056.1"/>
    </source>
</evidence>
<feature type="domain" description="Nudix hydrolase" evidence="1">
    <location>
        <begin position="22"/>
        <end position="168"/>
    </location>
</feature>
<dbReference type="PANTHER" id="PTHR43736">
    <property type="entry name" value="ADP-RIBOSE PYROPHOSPHATASE"/>
    <property type="match status" value="1"/>
</dbReference>
<dbReference type="InterPro" id="IPR054105">
    <property type="entry name" value="WHD_NrtR"/>
</dbReference>
<dbReference type="PANTHER" id="PTHR43736:SF4">
    <property type="entry name" value="SLR1690 PROTEIN"/>
    <property type="match status" value="1"/>
</dbReference>
<dbReference type="SUPFAM" id="SSF55811">
    <property type="entry name" value="Nudix"/>
    <property type="match status" value="1"/>
</dbReference>
<accession>A0ABP8NTX8</accession>
<dbReference type="CDD" id="cd18873">
    <property type="entry name" value="NUDIX_NadM_like"/>
    <property type="match status" value="1"/>
</dbReference>